<keyword evidence="2" id="KW-1185">Reference proteome</keyword>
<sequence length="335" mass="38595">MFGVDGKQNQLIRCPSPAREGHLFLGMNLIFPLDEERISELESLAALGYSPEEMAVYFDVDKFFFVQAALDVESKVHYHIKRGQLMSVAKEQMALLGDAEKGNVTASQQLGKIRRSRGWELSRLDIFGGAIDKKLLRKLEDYIQGGSINELSTEEAIYLDALSLFNSMSRKYGRRNTIKFFTREPWNLTYRRASEMYDEAVTLFYTDRNIEKKALRNLYADQLDEAALIVRDNAESSKDWEVYGNLIDKAARMRELDKADPEKLDKEIYLKPLRYYSLDPASVGLPTINRQELANQIEALEIPEREKARLKQEASLENIKLEDRFNELEKEAKGE</sequence>
<dbReference type="EMBL" id="FNZH01000002">
    <property type="protein sequence ID" value="SEJ15931.1"/>
    <property type="molecule type" value="Genomic_DNA"/>
</dbReference>
<organism evidence="1 2">
    <name type="scientific">Cyclobacterium xiamenense</name>
    <dbReference type="NCBI Taxonomy" id="1297121"/>
    <lineage>
        <taxon>Bacteria</taxon>
        <taxon>Pseudomonadati</taxon>
        <taxon>Bacteroidota</taxon>
        <taxon>Cytophagia</taxon>
        <taxon>Cytophagales</taxon>
        <taxon>Cyclobacteriaceae</taxon>
        <taxon>Cyclobacterium</taxon>
    </lineage>
</organism>
<accession>A0A1H6WFY8</accession>
<protein>
    <submittedName>
        <fullName evidence="1">Uncharacterized protein</fullName>
    </submittedName>
</protein>
<dbReference type="STRING" id="1416801.SAMN05192553_102682"/>
<gene>
    <name evidence="1" type="ORF">SAMN05192553_102682</name>
</gene>
<reference evidence="2" key="1">
    <citation type="submission" date="2016-10" db="EMBL/GenBank/DDBJ databases">
        <authorList>
            <person name="Varghese N."/>
            <person name="Submissions S."/>
        </authorList>
    </citation>
    <scope>NUCLEOTIDE SEQUENCE [LARGE SCALE GENOMIC DNA]</scope>
    <source>
        <strain evidence="2">IBRC-M 10761</strain>
    </source>
</reference>
<dbReference type="Proteomes" id="UP000199403">
    <property type="component" value="Unassembled WGS sequence"/>
</dbReference>
<evidence type="ECO:0000313" key="2">
    <source>
        <dbReference type="Proteomes" id="UP000199403"/>
    </source>
</evidence>
<name>A0A1H6WFY8_9BACT</name>
<evidence type="ECO:0000313" key="1">
    <source>
        <dbReference type="EMBL" id="SEJ15931.1"/>
    </source>
</evidence>
<dbReference type="AlphaFoldDB" id="A0A1H6WFY8"/>
<proteinExistence type="predicted"/>